<feature type="transmembrane region" description="Helical" evidence="1">
    <location>
        <begin position="23"/>
        <end position="42"/>
    </location>
</feature>
<evidence type="ECO:0000313" key="2">
    <source>
        <dbReference type="EMBL" id="MFC4024762.1"/>
    </source>
</evidence>
<feature type="transmembrane region" description="Helical" evidence="1">
    <location>
        <begin position="117"/>
        <end position="135"/>
    </location>
</feature>
<keyword evidence="1" id="KW-0472">Membrane</keyword>
<dbReference type="EMBL" id="JBHSAO010000008">
    <property type="protein sequence ID" value="MFC4024762.1"/>
    <property type="molecule type" value="Genomic_DNA"/>
</dbReference>
<protein>
    <submittedName>
        <fullName evidence="2">Uncharacterized protein</fullName>
    </submittedName>
</protein>
<sequence>MDNKIKHLEFIQQTISRMASNSFFLKGWAVTLVVGVLAFANVKDMDEKYIIIALIPTIVFWFLDGFYLHQEKLFRELYDDIRKIKSDEDIDFSMNTKPYINDIDTWAKVCGSRTLSLFYIPIIVVIILAVWVFPIL</sequence>
<feature type="transmembrane region" description="Helical" evidence="1">
    <location>
        <begin position="48"/>
        <end position="68"/>
    </location>
</feature>
<organism evidence="2 3">
    <name type="scientific">Oceanobacillus longus</name>
    <dbReference type="NCBI Taxonomy" id="930120"/>
    <lineage>
        <taxon>Bacteria</taxon>
        <taxon>Bacillati</taxon>
        <taxon>Bacillota</taxon>
        <taxon>Bacilli</taxon>
        <taxon>Bacillales</taxon>
        <taxon>Bacillaceae</taxon>
        <taxon>Oceanobacillus</taxon>
    </lineage>
</organism>
<name>A0ABV8H1L8_9BACI</name>
<keyword evidence="1" id="KW-0812">Transmembrane</keyword>
<keyword evidence="3" id="KW-1185">Reference proteome</keyword>
<comment type="caution">
    <text evidence="2">The sequence shown here is derived from an EMBL/GenBank/DDBJ whole genome shotgun (WGS) entry which is preliminary data.</text>
</comment>
<evidence type="ECO:0000313" key="3">
    <source>
        <dbReference type="Proteomes" id="UP001595772"/>
    </source>
</evidence>
<dbReference type="Proteomes" id="UP001595772">
    <property type="component" value="Unassembled WGS sequence"/>
</dbReference>
<reference evidence="3" key="1">
    <citation type="journal article" date="2019" name="Int. J. Syst. Evol. Microbiol.">
        <title>The Global Catalogue of Microorganisms (GCM) 10K type strain sequencing project: providing services to taxonomists for standard genome sequencing and annotation.</title>
        <authorList>
            <consortium name="The Broad Institute Genomics Platform"/>
            <consortium name="The Broad Institute Genome Sequencing Center for Infectious Disease"/>
            <person name="Wu L."/>
            <person name="Ma J."/>
        </authorList>
    </citation>
    <scope>NUCLEOTIDE SEQUENCE [LARGE SCALE GENOMIC DNA]</scope>
    <source>
        <strain evidence="3">IBRC-M 10703</strain>
    </source>
</reference>
<keyword evidence="1" id="KW-1133">Transmembrane helix</keyword>
<gene>
    <name evidence="2" type="ORF">ACFOUV_13245</name>
</gene>
<proteinExistence type="predicted"/>
<evidence type="ECO:0000256" key="1">
    <source>
        <dbReference type="SAM" id="Phobius"/>
    </source>
</evidence>
<dbReference type="RefSeq" id="WP_379497244.1">
    <property type="nucleotide sequence ID" value="NZ_JBHSAO010000008.1"/>
</dbReference>
<accession>A0ABV8H1L8</accession>